<dbReference type="Gene3D" id="3.20.20.150">
    <property type="entry name" value="Divalent-metal-dependent TIM barrel enzymes"/>
    <property type="match status" value="1"/>
</dbReference>
<dbReference type="KEGG" id="tim:GMBLW1_43700"/>
<dbReference type="InterPro" id="IPR050312">
    <property type="entry name" value="IolE/XylAMocC-like"/>
</dbReference>
<feature type="domain" description="Xylose isomerase-like TIM barrel" evidence="1">
    <location>
        <begin position="24"/>
        <end position="316"/>
    </location>
</feature>
<dbReference type="SUPFAM" id="SSF51658">
    <property type="entry name" value="Xylose isomerase-like"/>
    <property type="match status" value="1"/>
</dbReference>
<protein>
    <recommendedName>
        <fullName evidence="1">Xylose isomerase-like TIM barrel domain-containing protein</fullName>
    </recommendedName>
</protein>
<keyword evidence="2" id="KW-0413">Isomerase</keyword>
<gene>
    <name evidence="2" type="ORF">GMBLW1_43700</name>
</gene>
<organism evidence="2">
    <name type="scientific">Tuwongella immobilis</name>
    <dbReference type="NCBI Taxonomy" id="692036"/>
    <lineage>
        <taxon>Bacteria</taxon>
        <taxon>Pseudomonadati</taxon>
        <taxon>Planctomycetota</taxon>
        <taxon>Planctomycetia</taxon>
        <taxon>Gemmatales</taxon>
        <taxon>Gemmataceae</taxon>
        <taxon>Tuwongella</taxon>
    </lineage>
</organism>
<dbReference type="InterPro" id="IPR036237">
    <property type="entry name" value="Xyl_isomerase-like_sf"/>
</dbReference>
<sequence>MPRPTLLFTGPWADRPLEELVGSLAEWGYTGVELCCWGDHLEIQRALSESDYCQNKLDLLARHELTLNLISNHRVGQAIGDAVIDARHQALVPDYVWGNGEPLGVRQRAIEEMIATIRVAERLGVGLVAGFIGSPLASYVGGWPPPSRDTVESAFEQFAELWYPILDVCRETGIKFALEVHPGQLAYDLYTAQRLLEAVDHHSEFGFLLDPAHLHWQGIDPVAFIRQFPERIWHVHIKDAMLTLDGKSGLLGSFWPQGDARRGWQYRSPGHGGIDWQGFIRALHQIDYAGALAVDWSDPEMDRDFGAADACQFVKRLDFPTKPRPEPGAFRPV</sequence>
<evidence type="ECO:0000313" key="2">
    <source>
        <dbReference type="EMBL" id="VIP04823.1"/>
    </source>
</evidence>
<keyword evidence="3" id="KW-1185">Reference proteome</keyword>
<evidence type="ECO:0000313" key="3">
    <source>
        <dbReference type="Proteomes" id="UP000464378"/>
    </source>
</evidence>
<reference evidence="2" key="1">
    <citation type="submission" date="2019-04" db="EMBL/GenBank/DDBJ databases">
        <authorList>
            <consortium name="Science for Life Laboratories"/>
        </authorList>
    </citation>
    <scope>NUCLEOTIDE SEQUENCE</scope>
    <source>
        <strain evidence="2">MBLW1</strain>
    </source>
</reference>
<dbReference type="AlphaFoldDB" id="A0A6C2YUJ4"/>
<dbReference type="InterPro" id="IPR013022">
    <property type="entry name" value="Xyl_isomerase-like_TIM-brl"/>
</dbReference>
<dbReference type="RefSeq" id="WP_162659851.1">
    <property type="nucleotide sequence ID" value="NZ_LR593887.1"/>
</dbReference>
<evidence type="ECO:0000259" key="1">
    <source>
        <dbReference type="Pfam" id="PF01261"/>
    </source>
</evidence>
<dbReference type="EMBL" id="LR593887">
    <property type="protein sequence ID" value="VTS07006.1"/>
    <property type="molecule type" value="Genomic_DNA"/>
</dbReference>
<dbReference type="PANTHER" id="PTHR12110">
    <property type="entry name" value="HYDROXYPYRUVATE ISOMERASE"/>
    <property type="match status" value="1"/>
</dbReference>
<name>A0A6C2YUJ4_9BACT</name>
<accession>A0A6C2YUJ4</accession>
<dbReference type="Proteomes" id="UP000464378">
    <property type="component" value="Chromosome"/>
</dbReference>
<dbReference type="GO" id="GO:0016853">
    <property type="term" value="F:isomerase activity"/>
    <property type="evidence" value="ECO:0007669"/>
    <property type="project" value="UniProtKB-KW"/>
</dbReference>
<proteinExistence type="predicted"/>
<dbReference type="InParanoid" id="A0A6C2YUJ4"/>
<dbReference type="EMBL" id="LR586016">
    <property type="protein sequence ID" value="VIP04823.1"/>
    <property type="molecule type" value="Genomic_DNA"/>
</dbReference>
<dbReference type="PANTHER" id="PTHR12110:SF21">
    <property type="entry name" value="XYLOSE ISOMERASE-LIKE TIM BARREL DOMAIN-CONTAINING PROTEIN"/>
    <property type="match status" value="1"/>
</dbReference>
<dbReference type="Pfam" id="PF01261">
    <property type="entry name" value="AP_endonuc_2"/>
    <property type="match status" value="1"/>
</dbReference>